<evidence type="ECO:0000313" key="2">
    <source>
        <dbReference type="EMBL" id="KFU81823.1"/>
    </source>
</evidence>
<feature type="region of interest" description="Disordered" evidence="1">
    <location>
        <begin position="257"/>
        <end position="276"/>
    </location>
</feature>
<accession>A0A2P2FYM4</accession>
<dbReference type="Proteomes" id="UP000256220">
    <property type="component" value="Unassembled WGS sequence"/>
</dbReference>
<gene>
    <name evidence="2" type="ORF">BB31_08195</name>
</gene>
<keyword evidence="2" id="KW-0489">Methyltransferase</keyword>
<dbReference type="AlphaFoldDB" id="A0A2P2FYM4"/>
<comment type="caution">
    <text evidence="2">The sequence shown here is derived from an EMBL/GenBank/DDBJ whole genome shotgun (WGS) entry which is preliminary data.</text>
</comment>
<keyword evidence="2" id="KW-0808">Transferase</keyword>
<keyword evidence="3" id="KW-1185">Reference proteome</keyword>
<name>A0A2P2FYM4_AMYLU</name>
<dbReference type="GO" id="GO:0032259">
    <property type="term" value="P:methylation"/>
    <property type="evidence" value="ECO:0007669"/>
    <property type="project" value="UniProtKB-KW"/>
</dbReference>
<dbReference type="InterPro" id="IPR029063">
    <property type="entry name" value="SAM-dependent_MTases_sf"/>
</dbReference>
<dbReference type="InterPro" id="IPR006764">
    <property type="entry name" value="SAM_dep_MeTrfase_SAV2177_type"/>
</dbReference>
<organism evidence="2 3">
    <name type="scientific">Amycolatopsis lurida NRRL 2430</name>
    <dbReference type="NCBI Taxonomy" id="1460371"/>
    <lineage>
        <taxon>Bacteria</taxon>
        <taxon>Bacillati</taxon>
        <taxon>Actinomycetota</taxon>
        <taxon>Actinomycetes</taxon>
        <taxon>Pseudonocardiales</taxon>
        <taxon>Pseudonocardiaceae</taxon>
        <taxon>Amycolatopsis</taxon>
    </lineage>
</organism>
<dbReference type="Gene3D" id="3.40.50.150">
    <property type="entry name" value="Vaccinia Virus protein VP39"/>
    <property type="match status" value="1"/>
</dbReference>
<dbReference type="PIRSF" id="PIRSF017393">
    <property type="entry name" value="MTase_SAV2177"/>
    <property type="match status" value="1"/>
</dbReference>
<evidence type="ECO:0000313" key="3">
    <source>
        <dbReference type="Proteomes" id="UP000256220"/>
    </source>
</evidence>
<dbReference type="GO" id="GO:0008168">
    <property type="term" value="F:methyltransferase activity"/>
    <property type="evidence" value="ECO:0007669"/>
    <property type="project" value="UniProtKB-KW"/>
</dbReference>
<proteinExistence type="predicted"/>
<sequence>MSMDHAARVAASVDKVSVGRVYDYLLGGTHNYAVDQAFAEQQLAVLPEIRDFARANRAFLGRAVRFMVAQGIRQFVDIGSGLPTQGNVHEVADEVAPGECRVVYIDNEPIAQAHAQILLEETADPNRHAALDADFFDRRQLWDRVLDTGLIDRTQPIGLLLVALLHFMPDEQNPHAALGFHRTMLPPGSFLAVSHIHVAPEDVETQNAGKKVAQEYGRRTNHTAIMRSREQIGEFFGDLELVEPGLVWLPQWRPDAPNPVKDAARSRGLAGVARTH</sequence>
<dbReference type="SUPFAM" id="SSF53335">
    <property type="entry name" value="S-adenosyl-L-methionine-dependent methyltransferases"/>
    <property type="match status" value="1"/>
</dbReference>
<reference evidence="2 3" key="1">
    <citation type="journal article" date="2014" name="Genome Announc.">
        <title>Draft Genome Sequence of Amycolatopsis lurida NRRL 2430, Producer of the Glycopeptide Family Antibiotic Ristocetin.</title>
        <authorList>
            <person name="Kwun M.J."/>
            <person name="Hong H.J."/>
        </authorList>
    </citation>
    <scope>NUCLEOTIDE SEQUENCE [LARGE SCALE GENOMIC DNA]</scope>
    <source>
        <strain evidence="2 3">NRRL 2430</strain>
    </source>
</reference>
<protein>
    <submittedName>
        <fullName evidence="2">Polyketide biosynthesis methyltransferase</fullName>
    </submittedName>
</protein>
<evidence type="ECO:0000256" key="1">
    <source>
        <dbReference type="SAM" id="MobiDB-lite"/>
    </source>
</evidence>
<dbReference type="EMBL" id="JFBM01000005">
    <property type="protein sequence ID" value="KFU81823.1"/>
    <property type="molecule type" value="Genomic_DNA"/>
</dbReference>
<dbReference type="Pfam" id="PF04672">
    <property type="entry name" value="Methyltransf_19"/>
    <property type="match status" value="1"/>
</dbReference>